<keyword evidence="1" id="KW-0472">Membrane</keyword>
<feature type="transmembrane region" description="Helical" evidence="1">
    <location>
        <begin position="102"/>
        <end position="123"/>
    </location>
</feature>
<dbReference type="RefSeq" id="WP_153664506.1">
    <property type="nucleotide sequence ID" value="NZ_JAAIKR010000007.1"/>
</dbReference>
<accession>A0ABS5I252</accession>
<dbReference type="EMBL" id="JAAIKR010000007">
    <property type="protein sequence ID" value="MBR9728087.1"/>
    <property type="molecule type" value="Genomic_DNA"/>
</dbReference>
<feature type="transmembrane region" description="Helical" evidence="1">
    <location>
        <begin position="57"/>
        <end position="76"/>
    </location>
</feature>
<reference evidence="2 3" key="1">
    <citation type="submission" date="2020-02" db="EMBL/GenBank/DDBJ databases">
        <title>Shewanella WXL01 sp. nov., a marine bacterium isolated from green algae in Luhuitou Fringing Reef (Northern South China Sea).</title>
        <authorList>
            <person name="Wang X."/>
        </authorList>
    </citation>
    <scope>NUCLEOTIDE SEQUENCE [LARGE SCALE GENOMIC DNA]</scope>
    <source>
        <strain evidence="2 3">MCCC 1A01895</strain>
    </source>
</reference>
<gene>
    <name evidence="2" type="ORF">G3R48_08835</name>
</gene>
<comment type="caution">
    <text evidence="2">The sequence shown here is derived from an EMBL/GenBank/DDBJ whole genome shotgun (WGS) entry which is preliminary data.</text>
</comment>
<keyword evidence="3" id="KW-1185">Reference proteome</keyword>
<evidence type="ECO:0000256" key="1">
    <source>
        <dbReference type="SAM" id="Phobius"/>
    </source>
</evidence>
<organism evidence="2 3">
    <name type="scientific">Shewanella intestini</name>
    <dbReference type="NCBI Taxonomy" id="2017544"/>
    <lineage>
        <taxon>Bacteria</taxon>
        <taxon>Pseudomonadati</taxon>
        <taxon>Pseudomonadota</taxon>
        <taxon>Gammaproteobacteria</taxon>
        <taxon>Alteromonadales</taxon>
        <taxon>Shewanellaceae</taxon>
        <taxon>Shewanella</taxon>
    </lineage>
</organism>
<dbReference type="Proteomes" id="UP000811844">
    <property type="component" value="Unassembled WGS sequence"/>
</dbReference>
<evidence type="ECO:0000313" key="2">
    <source>
        <dbReference type="EMBL" id="MBR9728087.1"/>
    </source>
</evidence>
<name>A0ABS5I252_9GAMM</name>
<evidence type="ECO:0000313" key="3">
    <source>
        <dbReference type="Proteomes" id="UP000811844"/>
    </source>
</evidence>
<proteinExistence type="predicted"/>
<keyword evidence="1" id="KW-1133">Transmembrane helix</keyword>
<sequence length="127" mass="14611">MLFSVFRFFVRGAYIGHQLAWGENKAMFFTQINIGLILALVTLPLSVYVSIVFFGNLFLIVGVAPIFSGFLYIIIFNKWMGDDTLYPDANLMNTTEIKKEKLYSNLIYFVISVFFTLISWGVADLYY</sequence>
<feature type="transmembrane region" description="Helical" evidence="1">
    <location>
        <begin position="32"/>
        <end position="51"/>
    </location>
</feature>
<protein>
    <submittedName>
        <fullName evidence="2">Uncharacterized protein</fullName>
    </submittedName>
</protein>
<keyword evidence="1" id="KW-0812">Transmembrane</keyword>